<dbReference type="PANTHER" id="PTHR13610:SF11">
    <property type="entry name" value="METHYLTRANSFERASE DOMAIN-CONTAINING PROTEIN"/>
    <property type="match status" value="1"/>
</dbReference>
<dbReference type="InterPro" id="IPR029063">
    <property type="entry name" value="SAM-dependent_MTases_sf"/>
</dbReference>
<proteinExistence type="inferred from homology"/>
<gene>
    <name evidence="5" type="ORF">PGLA1383_LOCUS32875</name>
</gene>
<feature type="non-terminal residue" evidence="5">
    <location>
        <position position="512"/>
    </location>
</feature>
<sequence>DKAPDPVPAVRNAVAFRTIFTKMDFVERIRDVRYRGSCPRVLDAEETLLINSFYLRFSNQARAAGLTIALPVCSQKARKYNPEAPDDKRCFEWYFPETKRRLKLSLHDAKEDEDLWTYLRQLTGLEDMGAAKAWVKEAAQNPWMQFSNEETSLLTGTLIRWSEKARAAGLLSTTKLKAVHEEVSAFAFLTASTVGFVKCCQLGRVQEVGQDGSLQVGFDLSFDNQSLSFLGKDLVNLEEVVSSYGHPVGSFLRCIVLGNHGDGFLDILCQDGRQVLYVDAAFVRQLPLSHVTDLGYSSSVTPSGPAVVIKTSAMQRASNQIGLRIAQLLAQESPEQSQEEQLAADAYTSSQFELPPAGFRRSTSVVSSGFFAVGSALRAARLLCPYMQIQVGECNFTSRDVVFDLGKGVGVEMNSSLGRTAEQHLHKYGHRARVVIADVRNVDMREATAVTSFFLSHSFNAEGSSLKEYLSKTLQPGCLVLNYTYPVLGWQGSYSNGVYRYEIGQHLSDPGK</sequence>
<dbReference type="GO" id="GO:0005739">
    <property type="term" value="C:mitochondrion"/>
    <property type="evidence" value="ECO:0007669"/>
    <property type="project" value="TreeGrafter"/>
</dbReference>
<dbReference type="Gene3D" id="3.40.50.150">
    <property type="entry name" value="Vaccinia Virus protein VP39"/>
    <property type="match status" value="1"/>
</dbReference>
<dbReference type="GO" id="GO:0016279">
    <property type="term" value="F:protein-lysine N-methyltransferase activity"/>
    <property type="evidence" value="ECO:0007669"/>
    <property type="project" value="InterPro"/>
</dbReference>
<dbReference type="AlphaFoldDB" id="A0A813FSF4"/>
<evidence type="ECO:0000256" key="3">
    <source>
        <dbReference type="ARBA" id="ARBA00022679"/>
    </source>
</evidence>
<keyword evidence="4" id="KW-0949">S-adenosyl-L-methionine</keyword>
<dbReference type="GO" id="GO:0032259">
    <property type="term" value="P:methylation"/>
    <property type="evidence" value="ECO:0007669"/>
    <property type="project" value="UniProtKB-KW"/>
</dbReference>
<keyword evidence="6" id="KW-1185">Reference proteome</keyword>
<dbReference type="EMBL" id="CAJNNV010025572">
    <property type="protein sequence ID" value="CAE8615160.1"/>
    <property type="molecule type" value="Genomic_DNA"/>
</dbReference>
<evidence type="ECO:0000256" key="1">
    <source>
        <dbReference type="ARBA" id="ARBA00010633"/>
    </source>
</evidence>
<dbReference type="PANTHER" id="PTHR13610">
    <property type="entry name" value="METHYLTRANSFERASE DOMAIN-CONTAINING PROTEIN"/>
    <property type="match status" value="1"/>
</dbReference>
<name>A0A813FSF4_POLGL</name>
<accession>A0A813FSF4</accession>
<evidence type="ECO:0000256" key="4">
    <source>
        <dbReference type="ARBA" id="ARBA00022691"/>
    </source>
</evidence>
<evidence type="ECO:0000313" key="5">
    <source>
        <dbReference type="EMBL" id="CAE8615160.1"/>
    </source>
</evidence>
<organism evidence="5 6">
    <name type="scientific">Polarella glacialis</name>
    <name type="common">Dinoflagellate</name>
    <dbReference type="NCBI Taxonomy" id="89957"/>
    <lineage>
        <taxon>Eukaryota</taxon>
        <taxon>Sar</taxon>
        <taxon>Alveolata</taxon>
        <taxon>Dinophyceae</taxon>
        <taxon>Suessiales</taxon>
        <taxon>Suessiaceae</taxon>
        <taxon>Polarella</taxon>
    </lineage>
</organism>
<evidence type="ECO:0000313" key="6">
    <source>
        <dbReference type="Proteomes" id="UP000654075"/>
    </source>
</evidence>
<reference evidence="5" key="1">
    <citation type="submission" date="2021-02" db="EMBL/GenBank/DDBJ databases">
        <authorList>
            <person name="Dougan E. K."/>
            <person name="Rhodes N."/>
            <person name="Thang M."/>
            <person name="Chan C."/>
        </authorList>
    </citation>
    <scope>NUCLEOTIDE SEQUENCE</scope>
</reference>
<comment type="caution">
    <text evidence="5">The sequence shown here is derived from an EMBL/GenBank/DDBJ whole genome shotgun (WGS) entry which is preliminary data.</text>
</comment>
<protein>
    <submittedName>
        <fullName evidence="5">Uncharacterized protein</fullName>
    </submittedName>
</protein>
<evidence type="ECO:0000256" key="2">
    <source>
        <dbReference type="ARBA" id="ARBA00022603"/>
    </source>
</evidence>
<dbReference type="OrthoDB" id="412124at2759"/>
<dbReference type="Proteomes" id="UP000654075">
    <property type="component" value="Unassembled WGS sequence"/>
</dbReference>
<dbReference type="InterPro" id="IPR026170">
    <property type="entry name" value="FAM173A/B"/>
</dbReference>
<keyword evidence="3" id="KW-0808">Transferase</keyword>
<keyword evidence="2" id="KW-0489">Methyltransferase</keyword>
<dbReference type="GO" id="GO:1905706">
    <property type="term" value="P:regulation of mitochondrial ATP synthesis coupled proton transport"/>
    <property type="evidence" value="ECO:0007669"/>
    <property type="project" value="TreeGrafter"/>
</dbReference>
<comment type="similarity">
    <text evidence="1">Belongs to the ANT/ATPSC lysine N-methyltransferase family.</text>
</comment>